<dbReference type="RefSeq" id="XP_049310499.1">
    <property type="nucleotide sequence ID" value="XM_049454542.1"/>
</dbReference>
<protein>
    <submittedName>
        <fullName evidence="10">Homeobox protein Hox-B4-like</fullName>
    </submittedName>
</protein>
<feature type="region of interest" description="Disordered" evidence="7">
    <location>
        <begin position="39"/>
        <end position="76"/>
    </location>
</feature>
<dbReference type="GeneID" id="125778118"/>
<feature type="compositionally biased region" description="Polar residues" evidence="7">
    <location>
        <begin position="149"/>
        <end position="169"/>
    </location>
</feature>
<dbReference type="InterPro" id="IPR009057">
    <property type="entry name" value="Homeodomain-like_sf"/>
</dbReference>
<evidence type="ECO:0000256" key="1">
    <source>
        <dbReference type="ARBA" id="ARBA00004123"/>
    </source>
</evidence>
<evidence type="ECO:0000256" key="3">
    <source>
        <dbReference type="ARBA" id="ARBA00023155"/>
    </source>
</evidence>
<keyword evidence="3 5" id="KW-0371">Homeobox</keyword>
<reference evidence="10" key="1">
    <citation type="submission" date="2025-08" db="UniProtKB">
        <authorList>
            <consortium name="RefSeq"/>
        </authorList>
    </citation>
    <scope>IDENTIFICATION</scope>
    <source>
        <tissue evidence="10">Adult</tissue>
    </source>
</reference>
<dbReference type="PANTHER" id="PTHR24324:SF5">
    <property type="entry name" value="HEMATOPOIETICALLY-EXPRESSED HOMEOBOX PROTEIN HHEX"/>
    <property type="match status" value="1"/>
</dbReference>
<keyword evidence="9" id="KW-1185">Reference proteome</keyword>
<keyword evidence="2 5" id="KW-0238">DNA-binding</keyword>
<proteinExistence type="predicted"/>
<dbReference type="PROSITE" id="PS00027">
    <property type="entry name" value="HOMEOBOX_1"/>
    <property type="match status" value="1"/>
</dbReference>
<feature type="DNA-binding region" description="Homeobox" evidence="5">
    <location>
        <begin position="74"/>
        <end position="133"/>
    </location>
</feature>
<keyword evidence="4 5" id="KW-0539">Nucleus</keyword>
<dbReference type="InterPro" id="IPR017970">
    <property type="entry name" value="Homeobox_CS"/>
</dbReference>
<dbReference type="Proteomes" id="UP001652620">
    <property type="component" value="Chromosome 4"/>
</dbReference>
<dbReference type="CDD" id="cd00086">
    <property type="entry name" value="homeodomain"/>
    <property type="match status" value="1"/>
</dbReference>
<evidence type="ECO:0000259" key="8">
    <source>
        <dbReference type="PROSITE" id="PS50071"/>
    </source>
</evidence>
<evidence type="ECO:0000256" key="2">
    <source>
        <dbReference type="ARBA" id="ARBA00023125"/>
    </source>
</evidence>
<dbReference type="Gene3D" id="1.10.10.60">
    <property type="entry name" value="Homeodomain-like"/>
    <property type="match status" value="1"/>
</dbReference>
<name>A0ABM3JMQ5_BACDO</name>
<sequence length="226" mass="25881">MIPNTTFPAFGQCCYENAPPNAYGRYNVYGNIQPTSIYGNPHIHQTSSQSPPTTPPLTDNGPYSPATTIATDNRNYSRTVYTREQVAELETEYRICKFATGPRRRQIAERIGVDELKIKVWFKNRRAKDKKRSAITPSNSEENRLSSEILDSSNNPNEEASPTSQNSLKRMSDDIDDLLQAFEDYIREKNELLQPPLKKPKVEILEHMIFNPTTNCWVRYDSLCPM</sequence>
<comment type="subcellular location">
    <subcellularLocation>
        <location evidence="1 5 6">Nucleus</location>
    </subcellularLocation>
</comment>
<dbReference type="Pfam" id="PF00046">
    <property type="entry name" value="Homeodomain"/>
    <property type="match status" value="1"/>
</dbReference>
<evidence type="ECO:0000313" key="10">
    <source>
        <dbReference type="RefSeq" id="XP_049310499.1"/>
    </source>
</evidence>
<dbReference type="InterPro" id="IPR051000">
    <property type="entry name" value="Homeobox_DNA-bind_prot"/>
</dbReference>
<evidence type="ECO:0000256" key="7">
    <source>
        <dbReference type="SAM" id="MobiDB-lite"/>
    </source>
</evidence>
<evidence type="ECO:0000256" key="6">
    <source>
        <dbReference type="RuleBase" id="RU000682"/>
    </source>
</evidence>
<dbReference type="PROSITE" id="PS50071">
    <property type="entry name" value="HOMEOBOX_2"/>
    <property type="match status" value="1"/>
</dbReference>
<feature type="region of interest" description="Disordered" evidence="7">
    <location>
        <begin position="129"/>
        <end position="169"/>
    </location>
</feature>
<gene>
    <name evidence="10" type="primary">LOC125778118</name>
</gene>
<feature type="compositionally biased region" description="Polar residues" evidence="7">
    <location>
        <begin position="65"/>
        <end position="76"/>
    </location>
</feature>
<dbReference type="SMART" id="SM00389">
    <property type="entry name" value="HOX"/>
    <property type="match status" value="1"/>
</dbReference>
<feature type="domain" description="Homeobox" evidence="8">
    <location>
        <begin position="72"/>
        <end position="132"/>
    </location>
</feature>
<evidence type="ECO:0000256" key="5">
    <source>
        <dbReference type="PROSITE-ProRule" id="PRU00108"/>
    </source>
</evidence>
<organism evidence="9 10">
    <name type="scientific">Bactrocera dorsalis</name>
    <name type="common">Oriental fruit fly</name>
    <name type="synonym">Dacus dorsalis</name>
    <dbReference type="NCBI Taxonomy" id="27457"/>
    <lineage>
        <taxon>Eukaryota</taxon>
        <taxon>Metazoa</taxon>
        <taxon>Ecdysozoa</taxon>
        <taxon>Arthropoda</taxon>
        <taxon>Hexapoda</taxon>
        <taxon>Insecta</taxon>
        <taxon>Pterygota</taxon>
        <taxon>Neoptera</taxon>
        <taxon>Endopterygota</taxon>
        <taxon>Diptera</taxon>
        <taxon>Brachycera</taxon>
        <taxon>Muscomorpha</taxon>
        <taxon>Tephritoidea</taxon>
        <taxon>Tephritidae</taxon>
        <taxon>Bactrocera</taxon>
        <taxon>Bactrocera</taxon>
    </lineage>
</organism>
<evidence type="ECO:0000313" key="9">
    <source>
        <dbReference type="Proteomes" id="UP001652620"/>
    </source>
</evidence>
<dbReference type="PANTHER" id="PTHR24324">
    <property type="entry name" value="HOMEOBOX PROTEIN HHEX"/>
    <property type="match status" value="1"/>
</dbReference>
<accession>A0ABM3JMQ5</accession>
<dbReference type="SUPFAM" id="SSF46689">
    <property type="entry name" value="Homeodomain-like"/>
    <property type="match status" value="1"/>
</dbReference>
<evidence type="ECO:0000256" key="4">
    <source>
        <dbReference type="ARBA" id="ARBA00023242"/>
    </source>
</evidence>
<dbReference type="InterPro" id="IPR001356">
    <property type="entry name" value="HD"/>
</dbReference>